<gene>
    <name evidence="3" type="ORF">BJ122_11384</name>
</gene>
<dbReference type="PANTHER" id="PTHR30203:SF25">
    <property type="entry name" value="OUTER MEMBRANE PROTEIN-RELATED"/>
    <property type="match status" value="1"/>
</dbReference>
<comment type="similarity">
    <text evidence="1 2">Belongs to the outer membrane factor (OMF) (TC 1.B.17) family.</text>
</comment>
<protein>
    <submittedName>
        <fullName evidence="3">NodT family efflux transporter outer membrane factor (OMF) lipoprotein</fullName>
    </submittedName>
</protein>
<dbReference type="PROSITE" id="PS51257">
    <property type="entry name" value="PROKAR_LIPOPROTEIN"/>
    <property type="match status" value="1"/>
</dbReference>
<evidence type="ECO:0000256" key="2">
    <source>
        <dbReference type="RuleBase" id="RU362097"/>
    </source>
</evidence>
<dbReference type="AlphaFoldDB" id="A0A318TEL8"/>
<keyword evidence="2" id="KW-0472">Membrane</keyword>
<dbReference type="InterPro" id="IPR010131">
    <property type="entry name" value="MdtP/NodT-like"/>
</dbReference>
<sequence>MSLIHYRQSESLADPGGPSSRWPNFIVLIFGCTSLTACVVGPDYRVPPSIDTGSGWTRPVPKAPAPTDLTRWWTTLGDPELERLVDTALAENLDIRQAAARIDEARALRDRAAGQQLPAVSAGASVNRRRQSENGPLPIGVIPGLEASQTIYDAGFDAAWELDLFGANRRALEGASARLQATEAEALGVRMRIAAEVARTWFEATGAREELRTQQATVVTLQQTLDLMRSRAALGDVSGADVDAAYERWAAASAMLPGIEARQRGAVLGLGVLLGSPPERELKLLEAAASNVMLPALPVGERADILRRRPDVLAAERRLAASTADIGVTTAELFPKLSIGAGGGFQALSPSDWFDSSSSRFSILPLISWRLFDGGRVRAEIRAREAAQRQAALGYEQAVLTALGDAERTLGDYEAGLDALVLRQAALEASRRSFRHAEARFTAGDIARVEWLAAQRLLHEAEIANVRAQTTAAVQLVALYKAIGGGWSAAEVTSSTPIS</sequence>
<evidence type="ECO:0000256" key="1">
    <source>
        <dbReference type="ARBA" id="ARBA00007613"/>
    </source>
</evidence>
<dbReference type="InterPro" id="IPR003423">
    <property type="entry name" value="OMP_efflux"/>
</dbReference>
<evidence type="ECO:0000313" key="4">
    <source>
        <dbReference type="Proteomes" id="UP000248148"/>
    </source>
</evidence>
<dbReference type="Gene3D" id="1.20.1600.10">
    <property type="entry name" value="Outer membrane efflux proteins (OEP)"/>
    <property type="match status" value="1"/>
</dbReference>
<dbReference type="Gene3D" id="2.20.200.10">
    <property type="entry name" value="Outer membrane efflux proteins (OEP)"/>
    <property type="match status" value="1"/>
</dbReference>
<keyword evidence="2 3" id="KW-0449">Lipoprotein</keyword>
<dbReference type="RefSeq" id="WP_110781239.1">
    <property type="nucleotide sequence ID" value="NZ_QJTI01000013.1"/>
</dbReference>
<proteinExistence type="inferred from homology"/>
<accession>A0A318TEL8</accession>
<reference evidence="3 4" key="1">
    <citation type="submission" date="2018-06" db="EMBL/GenBank/DDBJ databases">
        <title>Genomic Encyclopedia of Archaeal and Bacterial Type Strains, Phase II (KMG-II): from individual species to whole genera.</title>
        <authorList>
            <person name="Goeker M."/>
        </authorList>
    </citation>
    <scope>NUCLEOTIDE SEQUENCE [LARGE SCALE GENOMIC DNA]</scope>
    <source>
        <strain evidence="3 4">JCM 11668</strain>
    </source>
</reference>
<dbReference type="Pfam" id="PF02321">
    <property type="entry name" value="OEP"/>
    <property type="match status" value="2"/>
</dbReference>
<keyword evidence="4" id="KW-1185">Reference proteome</keyword>
<comment type="caution">
    <text evidence="3">The sequence shown here is derived from an EMBL/GenBank/DDBJ whole genome shotgun (WGS) entry which is preliminary data.</text>
</comment>
<dbReference type="NCBIfam" id="TIGR01845">
    <property type="entry name" value="outer_NodT"/>
    <property type="match status" value="1"/>
</dbReference>
<keyword evidence="2" id="KW-0564">Palmitate</keyword>
<dbReference type="SUPFAM" id="SSF56954">
    <property type="entry name" value="Outer membrane efflux proteins (OEP)"/>
    <property type="match status" value="1"/>
</dbReference>
<keyword evidence="2" id="KW-1134">Transmembrane beta strand</keyword>
<comment type="subcellular location">
    <subcellularLocation>
        <location evidence="2">Cell membrane</location>
        <topology evidence="2">Lipid-anchor</topology>
    </subcellularLocation>
</comment>
<organism evidence="3 4">
    <name type="scientific">Rhodopseudomonas faecalis</name>
    <dbReference type="NCBI Taxonomy" id="99655"/>
    <lineage>
        <taxon>Bacteria</taxon>
        <taxon>Pseudomonadati</taxon>
        <taxon>Pseudomonadota</taxon>
        <taxon>Alphaproteobacteria</taxon>
        <taxon>Hyphomicrobiales</taxon>
        <taxon>Nitrobacteraceae</taxon>
        <taxon>Rhodopseudomonas</taxon>
    </lineage>
</organism>
<dbReference type="EMBL" id="QJTI01000013">
    <property type="protein sequence ID" value="PYF02300.1"/>
    <property type="molecule type" value="Genomic_DNA"/>
</dbReference>
<name>A0A318TEL8_9BRAD</name>
<dbReference type="PANTHER" id="PTHR30203">
    <property type="entry name" value="OUTER MEMBRANE CATION EFFLUX PROTEIN"/>
    <property type="match status" value="1"/>
</dbReference>
<dbReference type="GO" id="GO:0015562">
    <property type="term" value="F:efflux transmembrane transporter activity"/>
    <property type="evidence" value="ECO:0007669"/>
    <property type="project" value="InterPro"/>
</dbReference>
<dbReference type="OrthoDB" id="7181739at2"/>
<keyword evidence="2" id="KW-0812">Transmembrane</keyword>
<dbReference type="Proteomes" id="UP000248148">
    <property type="component" value="Unassembled WGS sequence"/>
</dbReference>
<dbReference type="GO" id="GO:0005886">
    <property type="term" value="C:plasma membrane"/>
    <property type="evidence" value="ECO:0007669"/>
    <property type="project" value="UniProtKB-SubCell"/>
</dbReference>
<evidence type="ECO:0000313" key="3">
    <source>
        <dbReference type="EMBL" id="PYF02300.1"/>
    </source>
</evidence>